<evidence type="ECO:0000313" key="3">
    <source>
        <dbReference type="EMBL" id="AZF88371.1"/>
    </source>
</evidence>
<evidence type="ECO:0000259" key="2">
    <source>
        <dbReference type="Pfam" id="PF13106"/>
    </source>
</evidence>
<dbReference type="Proteomes" id="UP000271896">
    <property type="component" value="Segment"/>
</dbReference>
<keyword evidence="1" id="KW-0472">Membrane</keyword>
<keyword evidence="4" id="KW-1185">Reference proteome</keyword>
<feature type="domain" description="DUF3961" evidence="2">
    <location>
        <begin position="5"/>
        <end position="37"/>
    </location>
</feature>
<gene>
    <name evidence="3" type="ORF">AP631_0026</name>
</gene>
<protein>
    <recommendedName>
        <fullName evidence="2">DUF3961 domain-containing protein</fullName>
    </recommendedName>
</protein>
<keyword evidence="1" id="KW-0812">Transmembrane</keyword>
<dbReference type="EMBL" id="MK085976">
    <property type="protein sequence ID" value="AZF88371.1"/>
    <property type="molecule type" value="Genomic_DNA"/>
</dbReference>
<reference evidence="3 4" key="1">
    <citation type="submission" date="2018-10" db="EMBL/GenBank/DDBJ databases">
        <title>Sequencing Bacillus anthracis Typing Phage AP631.</title>
        <authorList>
            <person name="Liu X."/>
            <person name="Wang D."/>
            <person name="Pan C."/>
            <person name="Feng E."/>
            <person name="Fan H."/>
            <person name="Li M."/>
            <person name="Zhu L."/>
            <person name="Liang X."/>
            <person name="Tong Y."/>
            <person name="Wang H."/>
        </authorList>
    </citation>
    <scope>NUCLEOTIDE SEQUENCE [LARGE SCALE GENOMIC DNA]</scope>
</reference>
<organism evidence="3 4">
    <name type="scientific">Bacillus phage AP631</name>
    <dbReference type="NCBI Taxonomy" id="2483609"/>
    <lineage>
        <taxon>Viruses</taxon>
        <taxon>Duplodnaviria</taxon>
        <taxon>Heunggongvirae</taxon>
        <taxon>Uroviricota</taxon>
        <taxon>Caudoviricetes</taxon>
        <taxon>Wbetavirus</taxon>
        <taxon>Wbetavirus AP631</taxon>
    </lineage>
</organism>
<evidence type="ECO:0000313" key="4">
    <source>
        <dbReference type="Proteomes" id="UP000271896"/>
    </source>
</evidence>
<accession>A0A3G8F2I3</accession>
<dbReference type="Pfam" id="PF13106">
    <property type="entry name" value="DUF3961"/>
    <property type="match status" value="1"/>
</dbReference>
<feature type="transmembrane region" description="Helical" evidence="1">
    <location>
        <begin position="20"/>
        <end position="38"/>
    </location>
</feature>
<evidence type="ECO:0000256" key="1">
    <source>
        <dbReference type="SAM" id="Phobius"/>
    </source>
</evidence>
<proteinExistence type="predicted"/>
<sequence length="39" mass="4627">MEKFNDYFGLESKSDFVWFYGFYTVSAILIVINMIIVLI</sequence>
<keyword evidence="1" id="KW-1133">Transmembrane helix</keyword>
<name>A0A3G8F2I3_9CAUD</name>
<dbReference type="InterPro" id="IPR025081">
    <property type="entry name" value="DUF3961"/>
</dbReference>